<name>A0A7J7H7I3_CAMSI</name>
<keyword evidence="2" id="KW-1185">Reference proteome</keyword>
<organism evidence="1 2">
    <name type="scientific">Camellia sinensis</name>
    <name type="common">Tea plant</name>
    <name type="synonym">Thea sinensis</name>
    <dbReference type="NCBI Taxonomy" id="4442"/>
    <lineage>
        <taxon>Eukaryota</taxon>
        <taxon>Viridiplantae</taxon>
        <taxon>Streptophyta</taxon>
        <taxon>Embryophyta</taxon>
        <taxon>Tracheophyta</taxon>
        <taxon>Spermatophyta</taxon>
        <taxon>Magnoliopsida</taxon>
        <taxon>eudicotyledons</taxon>
        <taxon>Gunneridae</taxon>
        <taxon>Pentapetalae</taxon>
        <taxon>asterids</taxon>
        <taxon>Ericales</taxon>
        <taxon>Theaceae</taxon>
        <taxon>Camellia</taxon>
    </lineage>
</organism>
<reference evidence="1 2" key="2">
    <citation type="submission" date="2020-07" db="EMBL/GenBank/DDBJ databases">
        <title>Genome assembly of wild tea tree DASZ reveals pedigree and selection history of tea varieties.</title>
        <authorList>
            <person name="Zhang W."/>
        </authorList>
    </citation>
    <scope>NUCLEOTIDE SEQUENCE [LARGE SCALE GENOMIC DNA]</scope>
    <source>
        <strain evidence="2">cv. G240</strain>
        <tissue evidence="1">Leaf</tissue>
    </source>
</reference>
<dbReference type="EMBL" id="JACBKZ010000006">
    <property type="protein sequence ID" value="KAF5948912.1"/>
    <property type="molecule type" value="Genomic_DNA"/>
</dbReference>
<reference evidence="2" key="1">
    <citation type="journal article" date="2020" name="Nat. Commun.">
        <title>Genome assembly of wild tea tree DASZ reveals pedigree and selection history of tea varieties.</title>
        <authorList>
            <person name="Zhang W."/>
            <person name="Zhang Y."/>
            <person name="Qiu H."/>
            <person name="Guo Y."/>
            <person name="Wan H."/>
            <person name="Zhang X."/>
            <person name="Scossa F."/>
            <person name="Alseekh S."/>
            <person name="Zhang Q."/>
            <person name="Wang P."/>
            <person name="Xu L."/>
            <person name="Schmidt M.H."/>
            <person name="Jia X."/>
            <person name="Li D."/>
            <person name="Zhu A."/>
            <person name="Guo F."/>
            <person name="Chen W."/>
            <person name="Ni D."/>
            <person name="Usadel B."/>
            <person name="Fernie A.R."/>
            <person name="Wen W."/>
        </authorList>
    </citation>
    <scope>NUCLEOTIDE SEQUENCE [LARGE SCALE GENOMIC DNA]</scope>
    <source>
        <strain evidence="2">cv. G240</strain>
    </source>
</reference>
<proteinExistence type="predicted"/>
<evidence type="ECO:0000313" key="1">
    <source>
        <dbReference type="EMBL" id="KAF5948912.1"/>
    </source>
</evidence>
<protein>
    <submittedName>
        <fullName evidence="1">Uncharacterized protein</fullName>
    </submittedName>
</protein>
<sequence>MDGSTYRCCLSDLREDEKRDNVLMYIPFLERQCSAAAYTVSGERRDERERGLGRLMFLRDNVLMYS</sequence>
<gene>
    <name evidence="1" type="ORF">HYC85_014869</name>
</gene>
<evidence type="ECO:0000313" key="2">
    <source>
        <dbReference type="Proteomes" id="UP000593564"/>
    </source>
</evidence>
<dbReference type="Proteomes" id="UP000593564">
    <property type="component" value="Unassembled WGS sequence"/>
</dbReference>
<comment type="caution">
    <text evidence="1">The sequence shown here is derived from an EMBL/GenBank/DDBJ whole genome shotgun (WGS) entry which is preliminary data.</text>
</comment>
<accession>A0A7J7H7I3</accession>
<dbReference type="AlphaFoldDB" id="A0A7J7H7I3"/>